<evidence type="ECO:0000313" key="1">
    <source>
        <dbReference type="EMBL" id="QHN40200.1"/>
    </source>
</evidence>
<proteinExistence type="predicted"/>
<gene>
    <name evidence="1" type="ORF">GII30_14530</name>
</gene>
<dbReference type="RefSeq" id="WP_005186982.1">
    <property type="nucleotide sequence ID" value="NZ_CP045804.1"/>
</dbReference>
<organism evidence="1">
    <name type="scientific">Gordonia amarae</name>
    <dbReference type="NCBI Taxonomy" id="36821"/>
    <lineage>
        <taxon>Bacteria</taxon>
        <taxon>Bacillati</taxon>
        <taxon>Actinomycetota</taxon>
        <taxon>Actinomycetes</taxon>
        <taxon>Mycobacteriales</taxon>
        <taxon>Gordoniaceae</taxon>
        <taxon>Gordonia</taxon>
    </lineage>
</organism>
<protein>
    <submittedName>
        <fullName evidence="1">Uncharacterized protein</fullName>
    </submittedName>
</protein>
<sequence>MRRTRTIVMAGLVATTVAAASVAVPADAAPAVPKASFVVQGGKVVARADNLPRVPVDCIFTISDPRTDNPLGSNQGGVHIERTTKTGSIVLSAYPPLHPLPASYKVGLDCFWTIKSKSRNLTSHKTLFVTPLGGFGS</sequence>
<accession>A0A857KKQ5</accession>
<reference evidence="1" key="1">
    <citation type="journal article" date="2021" name="Nat. Microbiol.">
        <title>Cocultivation of an ultrasmall environmental parasitic bacterium with lytic ability against bacteria associated with wastewater foams.</title>
        <authorList>
            <person name="Batinovic S."/>
            <person name="Rose J.J.A."/>
            <person name="Ratcliffe J."/>
            <person name="Seviour R.J."/>
            <person name="Petrovski S."/>
        </authorList>
    </citation>
    <scope>NUCLEOTIDE SEQUENCE</scope>
    <source>
        <strain evidence="1">CON44</strain>
    </source>
</reference>
<dbReference type="EMBL" id="CP045810">
    <property type="protein sequence ID" value="QHN40200.1"/>
    <property type="molecule type" value="Genomic_DNA"/>
</dbReference>
<name>A0A857KKQ5_9ACTN</name>
<dbReference type="AlphaFoldDB" id="A0A857KKQ5"/>